<dbReference type="CDD" id="cd00609">
    <property type="entry name" value="AAT_like"/>
    <property type="match status" value="1"/>
</dbReference>
<keyword evidence="3" id="KW-0663">Pyridoxal phosphate</keyword>
<reference evidence="7 8" key="1">
    <citation type="submission" date="2023-07" db="EMBL/GenBank/DDBJ databases">
        <title>Comparative genomics of wheat-associated soil bacteria to identify genetic determinants of phenazine resistance.</title>
        <authorList>
            <person name="Mouncey N."/>
        </authorList>
    </citation>
    <scope>NUCLEOTIDE SEQUENCE [LARGE SCALE GENOMIC DNA]</scope>
    <source>
        <strain evidence="7 8">W4I9-1</strain>
    </source>
</reference>
<comment type="caution">
    <text evidence="7">The sequence shown here is derived from an EMBL/GenBank/DDBJ whole genome shotgun (WGS) entry which is preliminary data.</text>
</comment>
<evidence type="ECO:0000256" key="5">
    <source>
        <dbReference type="ARBA" id="ARBA00037974"/>
    </source>
</evidence>
<dbReference type="EC" id="4.4.1.13" evidence="2"/>
<protein>
    <recommendedName>
        <fullName evidence="2">cysteine-S-conjugate beta-lyase</fullName>
        <ecNumber evidence="2">4.4.1.13</ecNumber>
    </recommendedName>
</protein>
<evidence type="ECO:0000256" key="4">
    <source>
        <dbReference type="ARBA" id="ARBA00023239"/>
    </source>
</evidence>
<evidence type="ECO:0000256" key="2">
    <source>
        <dbReference type="ARBA" id="ARBA00012224"/>
    </source>
</evidence>
<evidence type="ECO:0000256" key="3">
    <source>
        <dbReference type="ARBA" id="ARBA00022898"/>
    </source>
</evidence>
<dbReference type="GO" id="GO:0030170">
    <property type="term" value="F:pyridoxal phosphate binding"/>
    <property type="evidence" value="ECO:0007669"/>
    <property type="project" value="InterPro"/>
</dbReference>
<dbReference type="AlphaFoldDB" id="A0AAW8EXW2"/>
<evidence type="ECO:0000256" key="1">
    <source>
        <dbReference type="ARBA" id="ARBA00001933"/>
    </source>
</evidence>
<dbReference type="PANTHER" id="PTHR43525">
    <property type="entry name" value="PROTEIN MALY"/>
    <property type="match status" value="1"/>
</dbReference>
<dbReference type="InterPro" id="IPR004839">
    <property type="entry name" value="Aminotransferase_I/II_large"/>
</dbReference>
<evidence type="ECO:0000313" key="8">
    <source>
        <dbReference type="Proteomes" id="UP001244427"/>
    </source>
</evidence>
<name>A0AAW8EXW2_9MICO</name>
<accession>A0AAW8EXW2</accession>
<keyword evidence="8" id="KW-1185">Reference proteome</keyword>
<dbReference type="GO" id="GO:0047804">
    <property type="term" value="F:cysteine-S-conjugate beta-lyase activity"/>
    <property type="evidence" value="ECO:0007669"/>
    <property type="project" value="UniProtKB-EC"/>
</dbReference>
<dbReference type="InterPro" id="IPR015421">
    <property type="entry name" value="PyrdxlP-dep_Trfase_major"/>
</dbReference>
<dbReference type="Gene3D" id="3.90.1150.10">
    <property type="entry name" value="Aspartate Aminotransferase, domain 1"/>
    <property type="match status" value="1"/>
</dbReference>
<dbReference type="SUPFAM" id="SSF53383">
    <property type="entry name" value="PLP-dependent transferases"/>
    <property type="match status" value="1"/>
</dbReference>
<organism evidence="7 8">
    <name type="scientific">Microbacterium natoriense</name>
    <dbReference type="NCBI Taxonomy" id="284570"/>
    <lineage>
        <taxon>Bacteria</taxon>
        <taxon>Bacillati</taxon>
        <taxon>Actinomycetota</taxon>
        <taxon>Actinomycetes</taxon>
        <taxon>Micrococcales</taxon>
        <taxon>Microbacteriaceae</taxon>
        <taxon>Microbacterium</taxon>
    </lineage>
</organism>
<gene>
    <name evidence="7" type="ORF">QFZ53_001905</name>
</gene>
<comment type="similarity">
    <text evidence="5">Belongs to the class-II pyridoxal-phosphate-dependent aminotransferase family. MalY/PatB cystathionine beta-lyase subfamily.</text>
</comment>
<comment type="cofactor">
    <cofactor evidence="1">
        <name>pyridoxal 5'-phosphate</name>
        <dbReference type="ChEBI" id="CHEBI:597326"/>
    </cofactor>
</comment>
<evidence type="ECO:0000313" key="7">
    <source>
        <dbReference type="EMBL" id="MDQ0647709.1"/>
    </source>
</evidence>
<dbReference type="EMBL" id="JAUSXV010000001">
    <property type="protein sequence ID" value="MDQ0647709.1"/>
    <property type="molecule type" value="Genomic_DNA"/>
</dbReference>
<evidence type="ECO:0000259" key="6">
    <source>
        <dbReference type="Pfam" id="PF00155"/>
    </source>
</evidence>
<dbReference type="PANTHER" id="PTHR43525:SF2">
    <property type="entry name" value="CYSTATHIONINE BETA-LYASE-RELATED"/>
    <property type="match status" value="1"/>
</dbReference>
<sequence>MGTSHHYDAITIDQLRATGAFKWSTHPEAIGAFIAEMDFGVAPEIGDALTRSVEALVGYPTPGLVNAMSEATARWLRDEYSWEVPPARIRPVGDVLIAMRATIDHFSEPGSKIILPTPAYMPFLKIPPMHDREIIEVPLLLDEGRYVFDLDGLERAFADGGGMLILCNPYNPVGRVFTRDELLAVSEIVERHGGRVFADEIHAPLVFAPHHHIPYASISAAAAAHTITSTSASKAWNLPGLKAAQVILSNDADAEIWATPVVTRNELLASNPGIIANTAAYDHAREWLADTHAYLDGNRTLLGELLAEHIPEIGYTPAEGSYIAWLDARGLGIEGSPADFFREQAGVALTDGIACGAAGEGFLRFILATPRPIIEQAVRQMAAALARREVPVGV</sequence>
<dbReference type="RefSeq" id="WP_307295715.1">
    <property type="nucleotide sequence ID" value="NZ_JAUSXV010000001.1"/>
</dbReference>
<keyword evidence="4 7" id="KW-0456">Lyase</keyword>
<dbReference type="Pfam" id="PF00155">
    <property type="entry name" value="Aminotran_1_2"/>
    <property type="match status" value="1"/>
</dbReference>
<dbReference type="InterPro" id="IPR015422">
    <property type="entry name" value="PyrdxlP-dep_Trfase_small"/>
</dbReference>
<dbReference type="Proteomes" id="UP001244427">
    <property type="component" value="Unassembled WGS sequence"/>
</dbReference>
<proteinExistence type="inferred from homology"/>
<feature type="domain" description="Aminotransferase class I/classII large" evidence="6">
    <location>
        <begin position="52"/>
        <end position="376"/>
    </location>
</feature>
<dbReference type="InterPro" id="IPR015424">
    <property type="entry name" value="PyrdxlP-dep_Trfase"/>
</dbReference>
<dbReference type="InterPro" id="IPR051798">
    <property type="entry name" value="Class-II_PLP-Dep_Aminotrans"/>
</dbReference>
<dbReference type="Gene3D" id="3.40.640.10">
    <property type="entry name" value="Type I PLP-dependent aspartate aminotransferase-like (Major domain)"/>
    <property type="match status" value="1"/>
</dbReference>